<dbReference type="AlphaFoldDB" id="S7TQQ8"/>
<dbReference type="eggNOG" id="COG0607">
    <property type="taxonomic scope" value="Bacteria"/>
</dbReference>
<dbReference type="Pfam" id="PF00581">
    <property type="entry name" value="Rhodanese"/>
    <property type="match status" value="1"/>
</dbReference>
<dbReference type="Proteomes" id="UP000014977">
    <property type="component" value="Unassembled WGS sequence"/>
</dbReference>
<protein>
    <submittedName>
        <fullName evidence="3">Rhodanese-like protein</fullName>
    </submittedName>
</protein>
<dbReference type="PROSITE" id="PS50206">
    <property type="entry name" value="RHODANESE_3"/>
    <property type="match status" value="1"/>
</dbReference>
<name>S7TQQ8_DESML</name>
<feature type="signal peptide" evidence="1">
    <location>
        <begin position="1"/>
        <end position="26"/>
    </location>
</feature>
<feature type="chain" id="PRO_5030177213" evidence="1">
    <location>
        <begin position="27"/>
        <end position="189"/>
    </location>
</feature>
<sequence>MTLTRIIKTSLIIIIGAVIICTPQAASEDPALSDADKKKIVYEMYERYKKGFPTVQDISAPRIMALMNTGKVVFVDTRTPEEMAVSMLPGALPKTVFLKQPKAYRNDLVVGYCTISYRSGKFAEKMAEEGVRMYNLTGGLLAWVLEGGKIYDAGGETRRIHVYGEEWNYPPAGYTSVMFNRFDRIFMKR</sequence>
<feature type="domain" description="Rhodanese" evidence="2">
    <location>
        <begin position="68"/>
        <end position="152"/>
    </location>
</feature>
<dbReference type="OrthoDB" id="9789348at2"/>
<dbReference type="InterPro" id="IPR001763">
    <property type="entry name" value="Rhodanese-like_dom"/>
</dbReference>
<reference evidence="3 4" key="1">
    <citation type="journal article" date="2013" name="Genome Announc.">
        <title>Draft genome sequences for three mercury-methylating, sulfate-reducing bacteria.</title>
        <authorList>
            <person name="Brown S.D."/>
            <person name="Hurt R.A.Jr."/>
            <person name="Gilmour C.C."/>
            <person name="Elias D.A."/>
        </authorList>
    </citation>
    <scope>NUCLEOTIDE SEQUENCE [LARGE SCALE GENOMIC DNA]</scope>
    <source>
        <strain evidence="3 4">DSM 2059</strain>
    </source>
</reference>
<dbReference type="CDD" id="cd00158">
    <property type="entry name" value="RHOD"/>
    <property type="match status" value="1"/>
</dbReference>
<keyword evidence="4" id="KW-1185">Reference proteome</keyword>
<evidence type="ECO:0000313" key="4">
    <source>
        <dbReference type="Proteomes" id="UP000014977"/>
    </source>
</evidence>
<evidence type="ECO:0000259" key="2">
    <source>
        <dbReference type="PROSITE" id="PS50206"/>
    </source>
</evidence>
<dbReference type="InterPro" id="IPR036873">
    <property type="entry name" value="Rhodanese-like_dom_sf"/>
</dbReference>
<dbReference type="STRING" id="897.B2D07_05565"/>
<dbReference type="SUPFAM" id="SSF52821">
    <property type="entry name" value="Rhodanese/Cell cycle control phosphatase"/>
    <property type="match status" value="1"/>
</dbReference>
<evidence type="ECO:0000313" key="3">
    <source>
        <dbReference type="EMBL" id="EPR39000.1"/>
    </source>
</evidence>
<keyword evidence="1" id="KW-0732">Signal</keyword>
<evidence type="ECO:0000256" key="1">
    <source>
        <dbReference type="SAM" id="SignalP"/>
    </source>
</evidence>
<proteinExistence type="predicted"/>
<organism evidence="3 4">
    <name type="scientific">Desulfococcus multivorans DSM 2059</name>
    <dbReference type="NCBI Taxonomy" id="1121405"/>
    <lineage>
        <taxon>Bacteria</taxon>
        <taxon>Pseudomonadati</taxon>
        <taxon>Thermodesulfobacteriota</taxon>
        <taxon>Desulfobacteria</taxon>
        <taxon>Desulfobacterales</taxon>
        <taxon>Desulfococcaceae</taxon>
        <taxon>Desulfococcus</taxon>
    </lineage>
</organism>
<dbReference type="Gene3D" id="3.40.250.10">
    <property type="entry name" value="Rhodanese-like domain"/>
    <property type="match status" value="1"/>
</dbReference>
<dbReference type="RefSeq" id="WP_020877072.1">
    <property type="nucleotide sequence ID" value="NZ_ATHJ01000094.1"/>
</dbReference>
<comment type="caution">
    <text evidence="3">The sequence shown here is derived from an EMBL/GenBank/DDBJ whole genome shotgun (WGS) entry which is preliminary data.</text>
</comment>
<dbReference type="SMART" id="SM00450">
    <property type="entry name" value="RHOD"/>
    <property type="match status" value="1"/>
</dbReference>
<accession>S7TQQ8</accession>
<dbReference type="EMBL" id="ATHJ01000094">
    <property type="protein sequence ID" value="EPR39000.1"/>
    <property type="molecule type" value="Genomic_DNA"/>
</dbReference>
<gene>
    <name evidence="3" type="ORF">dsmv_0410</name>
</gene>